<accession>A0A6G1IAP5</accession>
<evidence type="ECO:0000256" key="1">
    <source>
        <dbReference type="SAM" id="MobiDB-lite"/>
    </source>
</evidence>
<sequence length="131" mass="14377">MPGCLGAFFLSPFGMTSCKASCRAFDAHPPILMDELILPASSRPVILETRDHTSPHQQKRRILPPAGVSQPCPARRAPLRSSRGGDLTASKVPDQAIQNSSVTRFLHRRVQLLFPHRGLGRRPCSRGQSLT</sequence>
<reference evidence="2" key="1">
    <citation type="journal article" date="2020" name="Stud. Mycol.">
        <title>101 Dothideomycetes genomes: a test case for predicting lifestyles and emergence of pathogens.</title>
        <authorList>
            <person name="Haridas S."/>
            <person name="Albert R."/>
            <person name="Binder M."/>
            <person name="Bloem J."/>
            <person name="Labutti K."/>
            <person name="Salamov A."/>
            <person name="Andreopoulos B."/>
            <person name="Baker S."/>
            <person name="Barry K."/>
            <person name="Bills G."/>
            <person name="Bluhm B."/>
            <person name="Cannon C."/>
            <person name="Castanera R."/>
            <person name="Culley D."/>
            <person name="Daum C."/>
            <person name="Ezra D."/>
            <person name="Gonzalez J."/>
            <person name="Henrissat B."/>
            <person name="Kuo A."/>
            <person name="Liang C."/>
            <person name="Lipzen A."/>
            <person name="Lutzoni F."/>
            <person name="Magnuson J."/>
            <person name="Mondo S."/>
            <person name="Nolan M."/>
            <person name="Ohm R."/>
            <person name="Pangilinan J."/>
            <person name="Park H.-J."/>
            <person name="Ramirez L."/>
            <person name="Alfaro M."/>
            <person name="Sun H."/>
            <person name="Tritt A."/>
            <person name="Yoshinaga Y."/>
            <person name="Zwiers L.-H."/>
            <person name="Turgeon B."/>
            <person name="Goodwin S."/>
            <person name="Spatafora J."/>
            <person name="Crous P."/>
            <person name="Grigoriev I."/>
        </authorList>
    </citation>
    <scope>NUCLEOTIDE SEQUENCE</scope>
    <source>
        <strain evidence="2">CBS 262.69</strain>
    </source>
</reference>
<dbReference type="EMBL" id="ML996687">
    <property type="protein sequence ID" value="KAF2405342.1"/>
    <property type="molecule type" value="Genomic_DNA"/>
</dbReference>
<name>A0A6G1IAP5_9PEZI</name>
<evidence type="ECO:0000313" key="3">
    <source>
        <dbReference type="Proteomes" id="UP000799640"/>
    </source>
</evidence>
<protein>
    <submittedName>
        <fullName evidence="2">Uncharacterized protein</fullName>
    </submittedName>
</protein>
<proteinExistence type="predicted"/>
<gene>
    <name evidence="2" type="ORF">EJ06DRAFT_518334</name>
</gene>
<dbReference type="AlphaFoldDB" id="A0A6G1IAP5"/>
<feature type="region of interest" description="Disordered" evidence="1">
    <location>
        <begin position="49"/>
        <end position="94"/>
    </location>
</feature>
<organism evidence="2 3">
    <name type="scientific">Trichodelitschia bisporula</name>
    <dbReference type="NCBI Taxonomy" id="703511"/>
    <lineage>
        <taxon>Eukaryota</taxon>
        <taxon>Fungi</taxon>
        <taxon>Dikarya</taxon>
        <taxon>Ascomycota</taxon>
        <taxon>Pezizomycotina</taxon>
        <taxon>Dothideomycetes</taxon>
        <taxon>Dothideomycetes incertae sedis</taxon>
        <taxon>Phaeotrichales</taxon>
        <taxon>Phaeotrichaceae</taxon>
        <taxon>Trichodelitschia</taxon>
    </lineage>
</organism>
<keyword evidence="3" id="KW-1185">Reference proteome</keyword>
<evidence type="ECO:0000313" key="2">
    <source>
        <dbReference type="EMBL" id="KAF2405342.1"/>
    </source>
</evidence>
<dbReference type="Proteomes" id="UP000799640">
    <property type="component" value="Unassembled WGS sequence"/>
</dbReference>